<dbReference type="STRING" id="29172.A0A0D8X922"/>
<dbReference type="AlphaFoldDB" id="A0A0D8X922"/>
<protein>
    <recommendedName>
        <fullName evidence="4">Collagen triple helix repeat protein</fullName>
    </recommendedName>
</protein>
<evidence type="ECO:0000313" key="3">
    <source>
        <dbReference type="Proteomes" id="UP000053766"/>
    </source>
</evidence>
<organism evidence="2 3">
    <name type="scientific">Dictyocaulus viviparus</name>
    <name type="common">Bovine lungworm</name>
    <dbReference type="NCBI Taxonomy" id="29172"/>
    <lineage>
        <taxon>Eukaryota</taxon>
        <taxon>Metazoa</taxon>
        <taxon>Ecdysozoa</taxon>
        <taxon>Nematoda</taxon>
        <taxon>Chromadorea</taxon>
        <taxon>Rhabditida</taxon>
        <taxon>Rhabditina</taxon>
        <taxon>Rhabditomorpha</taxon>
        <taxon>Strongyloidea</taxon>
        <taxon>Metastrongylidae</taxon>
        <taxon>Dictyocaulus</taxon>
    </lineage>
</organism>
<accession>A0A0D8X922</accession>
<evidence type="ECO:0000313" key="2">
    <source>
        <dbReference type="EMBL" id="KJH40134.1"/>
    </source>
</evidence>
<evidence type="ECO:0008006" key="4">
    <source>
        <dbReference type="Google" id="ProtNLM"/>
    </source>
</evidence>
<name>A0A0D8X922_DICVI</name>
<keyword evidence="3" id="KW-1185">Reference proteome</keyword>
<dbReference type="EMBL" id="KN717785">
    <property type="protein sequence ID" value="KJH40134.1"/>
    <property type="molecule type" value="Genomic_DNA"/>
</dbReference>
<feature type="compositionally biased region" description="Pro residues" evidence="1">
    <location>
        <begin position="1"/>
        <end position="21"/>
    </location>
</feature>
<sequence length="108" mass="11410">MPGPAGAPGSPRPPARLPCEPPIDYSKVCPDPCPTRAQGSPGETGVPGDKGIVEKPGDPGKRTLDRKTGPKGEVRGNSFIRRVVVSSLTKKKNIRISLTHYVIMIALS</sequence>
<reference evidence="2 3" key="1">
    <citation type="submission" date="2013-11" db="EMBL/GenBank/DDBJ databases">
        <title>Draft genome of the bovine lungworm Dictyocaulus viviparus.</title>
        <authorList>
            <person name="Mitreva M."/>
        </authorList>
    </citation>
    <scope>NUCLEOTIDE SEQUENCE [LARGE SCALE GENOMIC DNA]</scope>
    <source>
        <strain evidence="2 3">HannoverDv2000</strain>
    </source>
</reference>
<feature type="region of interest" description="Disordered" evidence="1">
    <location>
        <begin position="1"/>
        <end position="74"/>
    </location>
</feature>
<gene>
    <name evidence="2" type="ORF">DICVIV_13937</name>
</gene>
<reference evidence="3" key="2">
    <citation type="journal article" date="2016" name="Sci. Rep.">
        <title>Dictyocaulus viviparus genome, variome and transcriptome elucidate lungworm biology and support future intervention.</title>
        <authorList>
            <person name="McNulty S.N."/>
            <person name="Strube C."/>
            <person name="Rosa B.A."/>
            <person name="Martin J.C."/>
            <person name="Tyagi R."/>
            <person name="Choi Y.J."/>
            <person name="Wang Q."/>
            <person name="Hallsworth Pepin K."/>
            <person name="Zhang X."/>
            <person name="Ozersky P."/>
            <person name="Wilson R.K."/>
            <person name="Sternberg P.W."/>
            <person name="Gasser R.B."/>
            <person name="Mitreva M."/>
        </authorList>
    </citation>
    <scope>NUCLEOTIDE SEQUENCE [LARGE SCALE GENOMIC DNA]</scope>
    <source>
        <strain evidence="3">HannoverDv2000</strain>
    </source>
</reference>
<dbReference type="OrthoDB" id="10037288at2759"/>
<proteinExistence type="predicted"/>
<dbReference type="Proteomes" id="UP000053766">
    <property type="component" value="Unassembled WGS sequence"/>
</dbReference>
<evidence type="ECO:0000256" key="1">
    <source>
        <dbReference type="SAM" id="MobiDB-lite"/>
    </source>
</evidence>
<feature type="compositionally biased region" description="Basic and acidic residues" evidence="1">
    <location>
        <begin position="51"/>
        <end position="74"/>
    </location>
</feature>